<evidence type="ECO:0000313" key="2">
    <source>
        <dbReference type="EMBL" id="CEG49298.1"/>
    </source>
</evidence>
<dbReference type="AlphaFoldDB" id="A0A0P1B5G9"/>
<reference evidence="3" key="1">
    <citation type="submission" date="2014-09" db="EMBL/GenBank/DDBJ databases">
        <authorList>
            <person name="Sharma Rahul"/>
            <person name="Thines Marco"/>
        </authorList>
    </citation>
    <scope>NUCLEOTIDE SEQUENCE [LARGE SCALE GENOMIC DNA]</scope>
</reference>
<keyword evidence="1" id="KW-0472">Membrane</keyword>
<proteinExistence type="predicted"/>
<name>A0A0P1B5G9_PLAHL</name>
<keyword evidence="1" id="KW-1133">Transmembrane helix</keyword>
<dbReference type="OrthoDB" id="331948at2759"/>
<dbReference type="GeneID" id="36402124"/>
<evidence type="ECO:0000256" key="1">
    <source>
        <dbReference type="SAM" id="Phobius"/>
    </source>
</evidence>
<accession>A0A0P1B5G9</accession>
<keyword evidence="3" id="KW-1185">Reference proteome</keyword>
<sequence length="110" mass="12630">MVVKLVKDTNYNNFNALLWFSRIMSLGIGLLLGGYFAFHVWLLREGKTTLEFLAGKRGELANHTFLYNVTVYFGNNVKSWWVPTTPQLPDALSNKEVEDDDKDTVRFVVI</sequence>
<feature type="transmembrane region" description="Helical" evidence="1">
    <location>
        <begin position="20"/>
        <end position="43"/>
    </location>
</feature>
<protein>
    <submittedName>
        <fullName evidence="2">Palmitoyltransferase, putative</fullName>
    </submittedName>
</protein>
<dbReference type="EMBL" id="CCYD01003042">
    <property type="protein sequence ID" value="CEG49298.1"/>
    <property type="molecule type" value="Genomic_DNA"/>
</dbReference>
<organism evidence="2 3">
    <name type="scientific">Plasmopara halstedii</name>
    <name type="common">Downy mildew of sunflower</name>
    <dbReference type="NCBI Taxonomy" id="4781"/>
    <lineage>
        <taxon>Eukaryota</taxon>
        <taxon>Sar</taxon>
        <taxon>Stramenopiles</taxon>
        <taxon>Oomycota</taxon>
        <taxon>Peronosporomycetes</taxon>
        <taxon>Peronosporales</taxon>
        <taxon>Peronosporaceae</taxon>
        <taxon>Plasmopara</taxon>
    </lineage>
</organism>
<dbReference type="Proteomes" id="UP000054928">
    <property type="component" value="Unassembled WGS sequence"/>
</dbReference>
<keyword evidence="2" id="KW-0808">Transferase</keyword>
<keyword evidence="1" id="KW-0812">Transmembrane</keyword>
<dbReference type="RefSeq" id="XP_024585667.1">
    <property type="nucleotide sequence ID" value="XM_024720472.1"/>
</dbReference>
<dbReference type="GO" id="GO:0016740">
    <property type="term" value="F:transferase activity"/>
    <property type="evidence" value="ECO:0007669"/>
    <property type="project" value="UniProtKB-KW"/>
</dbReference>
<evidence type="ECO:0000313" key="3">
    <source>
        <dbReference type="Proteomes" id="UP000054928"/>
    </source>
</evidence>
<dbReference type="STRING" id="4781.A0A0P1B5G9"/>